<organism evidence="2 3">
    <name type="scientific">Rugosimonospora africana</name>
    <dbReference type="NCBI Taxonomy" id="556532"/>
    <lineage>
        <taxon>Bacteria</taxon>
        <taxon>Bacillati</taxon>
        <taxon>Actinomycetota</taxon>
        <taxon>Actinomycetes</taxon>
        <taxon>Micromonosporales</taxon>
        <taxon>Micromonosporaceae</taxon>
        <taxon>Rugosimonospora</taxon>
    </lineage>
</organism>
<dbReference type="Pfam" id="PF12028">
    <property type="entry name" value="DUF3515"/>
    <property type="match status" value="1"/>
</dbReference>
<keyword evidence="1" id="KW-0812">Transmembrane</keyword>
<reference evidence="2" key="1">
    <citation type="submission" date="2021-01" db="EMBL/GenBank/DDBJ databases">
        <title>Whole genome shotgun sequence of Rugosimonospora africana NBRC 104875.</title>
        <authorList>
            <person name="Komaki H."/>
            <person name="Tamura T."/>
        </authorList>
    </citation>
    <scope>NUCLEOTIDE SEQUENCE</scope>
    <source>
        <strain evidence="2">NBRC 104875</strain>
    </source>
</reference>
<accession>A0A8J3VP43</accession>
<evidence type="ECO:0000256" key="1">
    <source>
        <dbReference type="SAM" id="Phobius"/>
    </source>
</evidence>
<dbReference type="EMBL" id="BONZ01000015">
    <property type="protein sequence ID" value="GIH13572.1"/>
    <property type="molecule type" value="Genomic_DNA"/>
</dbReference>
<feature type="transmembrane region" description="Helical" evidence="1">
    <location>
        <begin position="12"/>
        <end position="32"/>
    </location>
</feature>
<name>A0A8J3VP43_9ACTN</name>
<sequence length="186" mass="18847">MADQATRGAARLAAFVAVPIALVVGLVAFKVLSGHVGSATPGPQATSPVPMAAPALADQPATICRALIAKLPGQIQGKQRRPVTAGPEQNAAYGDPAITLGCDAGPQPAVPATATVYPLSNVCWYAQTGKHSSTWTTLGRSVPVRITVPNGYDQPGQLVIEFSNPVAAAEPTVTSGLPTGCQDVTG</sequence>
<evidence type="ECO:0000313" key="2">
    <source>
        <dbReference type="EMBL" id="GIH13572.1"/>
    </source>
</evidence>
<keyword evidence="1" id="KW-0472">Membrane</keyword>
<protein>
    <recommendedName>
        <fullName evidence="4">DUF3515 domain-containing protein</fullName>
    </recommendedName>
</protein>
<dbReference type="Proteomes" id="UP000642748">
    <property type="component" value="Unassembled WGS sequence"/>
</dbReference>
<keyword evidence="1" id="KW-1133">Transmembrane helix</keyword>
<evidence type="ECO:0008006" key="4">
    <source>
        <dbReference type="Google" id="ProtNLM"/>
    </source>
</evidence>
<dbReference type="RefSeq" id="WP_203917246.1">
    <property type="nucleotide sequence ID" value="NZ_BONZ01000015.1"/>
</dbReference>
<gene>
    <name evidence="2" type="ORF">Raf01_17440</name>
</gene>
<dbReference type="InterPro" id="IPR021903">
    <property type="entry name" value="DUF3515"/>
</dbReference>
<comment type="caution">
    <text evidence="2">The sequence shown here is derived from an EMBL/GenBank/DDBJ whole genome shotgun (WGS) entry which is preliminary data.</text>
</comment>
<evidence type="ECO:0000313" key="3">
    <source>
        <dbReference type="Proteomes" id="UP000642748"/>
    </source>
</evidence>
<dbReference type="AlphaFoldDB" id="A0A8J3VP43"/>
<keyword evidence="3" id="KW-1185">Reference proteome</keyword>
<proteinExistence type="predicted"/>